<keyword evidence="3" id="KW-0521">NADP</keyword>
<comment type="pathway">
    <text evidence="1">Amino-acid degradation; L-lysine degradation via saccharopine pathway; glutaryl-CoA from L-lysine: step 1/6.</text>
</comment>
<sequence length="998" mass="108471">MPLRRVSAALPPSRLTVRFYTSQTNPVTIGIRREDPQRVWERRAPLTPDAVAALVSRDNVRVLVQECERRVFPLEEYIRAGAEVHSTLEPAHLVLGIKETPLHSLLTTPIRSVNRDVLVPRTHMMFSHTAKGQEYNTPLLSRFLVGGDRYADAKLSDDKYPPQLAARLVDHELLTGTDGKRTAAFGWHAGVAGTLEALLAMAHKHLERGVASPFLYTPRPHTSPHLESHRAQLRDIGRQIAEHGTPKSLGPIVFGITGNGNVTQGILSILSELPIIEVSADDLSALVNNTATDLRKIYLVHSLPSSYISHVDGAPYDRSDYYANPQAYRSSFHSKVAPYLTLLVNGVGWNIGFPRLLTTSQLALAKRLAAVGDISCDIGGGLEFVSRATTIDSPSYDVNGVTVVAVDILPAGLPRDASIHFSGKLLRYVRSVVNDYKGIKGEDAEASDSVKRATIASEGRLQQRHEWLTEKVEVWRKSQGSRTEDKRPASDTSSESDGGMRRTFERQKRILVLGSGMVGGPAVDELASRPDVELIVASNSRQEAERLVAAHPNASAVLVSMDDRTRVSQLVNESDIVISLLPVPLHPAVADLCIEHKKHMVTASYISPAMRSLHSRAQSADVLLLNEIGLDPGIDHCSAHALLSRLRSENKQVVSFTSFCGGLPAPEVAEGVPLGYKFSWSPRGAIRAASENASFRLAGQDWEIPGERLLLQNFPDVPLSNVLRLEGLANRNSMHYAETYSLKNEELRTMLRGTLRYPGFASLMHSFSAIGLLESSKTIVMDSWPSLVRLSLEQKLGLSIPKDDLPSLQSALASVLPVHRIQTLLEALVWLHLIPPARSSSSSPSSPPAPVFGSLPEPKQAGPITPADALALYLAHALRYAPHERDLVLLHHEIVARDQHSGVEQVHTSTLTAYGDSRASAMARTVGLPVAFAAQRVLDGAVRATGVCGPTAEETVWKGVLEGLESRGLGVRENVKSGPSMESVLATGLQQQTLAAGC</sequence>
<evidence type="ECO:0000256" key="2">
    <source>
        <dbReference type="ARBA" id="ARBA00004720"/>
    </source>
</evidence>
<dbReference type="SMART" id="SM01003">
    <property type="entry name" value="AlaDh_PNT_N"/>
    <property type="match status" value="1"/>
</dbReference>
<dbReference type="OrthoDB" id="10059875at2759"/>
<reference evidence="11" key="2">
    <citation type="journal article" date="2020" name="Nat. Commun.">
        <title>Large-scale genome sequencing of mycorrhizal fungi provides insights into the early evolution of symbiotic traits.</title>
        <authorList>
            <person name="Miyauchi S."/>
            <person name="Kiss E."/>
            <person name="Kuo A."/>
            <person name="Drula E."/>
            <person name="Kohler A."/>
            <person name="Sanchez-Garcia M."/>
            <person name="Morin E."/>
            <person name="Andreopoulos B."/>
            <person name="Barry K.W."/>
            <person name="Bonito G."/>
            <person name="Buee M."/>
            <person name="Carver A."/>
            <person name="Chen C."/>
            <person name="Cichocki N."/>
            <person name="Clum A."/>
            <person name="Culley D."/>
            <person name="Crous P.W."/>
            <person name="Fauchery L."/>
            <person name="Girlanda M."/>
            <person name="Hayes R.D."/>
            <person name="Keri Z."/>
            <person name="LaButti K."/>
            <person name="Lipzen A."/>
            <person name="Lombard V."/>
            <person name="Magnuson J."/>
            <person name="Maillard F."/>
            <person name="Murat C."/>
            <person name="Nolan M."/>
            <person name="Ohm R.A."/>
            <person name="Pangilinan J."/>
            <person name="Pereira M.F."/>
            <person name="Perotto S."/>
            <person name="Peter M."/>
            <person name="Pfister S."/>
            <person name="Riley R."/>
            <person name="Sitrit Y."/>
            <person name="Stielow J.B."/>
            <person name="Szollosi G."/>
            <person name="Zifcakova L."/>
            <person name="Stursova M."/>
            <person name="Spatafora J.W."/>
            <person name="Tedersoo L."/>
            <person name="Vaario L.M."/>
            <person name="Yamada A."/>
            <person name="Yan M."/>
            <person name="Wang P."/>
            <person name="Xu J."/>
            <person name="Bruns T."/>
            <person name="Baldrian P."/>
            <person name="Vilgalys R."/>
            <person name="Dunand C."/>
            <person name="Henrissat B."/>
            <person name="Grigoriev I.V."/>
            <person name="Hibbett D."/>
            <person name="Nagy L.G."/>
            <person name="Martin F.M."/>
        </authorList>
    </citation>
    <scope>NUCLEOTIDE SEQUENCE</scope>
    <source>
        <strain evidence="11">Prilba</strain>
    </source>
</reference>
<dbReference type="Proteomes" id="UP000759537">
    <property type="component" value="Unassembled WGS sequence"/>
</dbReference>
<protein>
    <submittedName>
        <fullName evidence="11">Saccharopine dehydrogenase-domain-containing protein</fullName>
    </submittedName>
</protein>
<accession>A0A9P5MZI8</accession>
<dbReference type="Pfam" id="PF03435">
    <property type="entry name" value="Sacchrp_dh_NADP"/>
    <property type="match status" value="1"/>
</dbReference>
<comment type="pathway">
    <text evidence="2">Amino-acid degradation; L-lysine degradation via saccharopine pathway; glutaryl-CoA from L-lysine: step 2/6.</text>
</comment>
<dbReference type="InterPro" id="IPR005097">
    <property type="entry name" value="Sacchrp_dh_NADP-bd"/>
</dbReference>
<dbReference type="InterPro" id="IPR051168">
    <property type="entry name" value="AASS"/>
</dbReference>
<organism evidence="11 12">
    <name type="scientific">Russula ochroleuca</name>
    <dbReference type="NCBI Taxonomy" id="152965"/>
    <lineage>
        <taxon>Eukaryota</taxon>
        <taxon>Fungi</taxon>
        <taxon>Dikarya</taxon>
        <taxon>Basidiomycota</taxon>
        <taxon>Agaricomycotina</taxon>
        <taxon>Agaricomycetes</taxon>
        <taxon>Russulales</taxon>
        <taxon>Russulaceae</taxon>
        <taxon>Russula</taxon>
    </lineage>
</organism>
<evidence type="ECO:0000259" key="10">
    <source>
        <dbReference type="SMART" id="SM01003"/>
    </source>
</evidence>
<dbReference type="PANTHER" id="PTHR11133:SF23">
    <property type="entry name" value="SACCHAROPINE DEHYDROGENASE [NAD(+), L-LYSINE-FORMING]"/>
    <property type="match status" value="1"/>
</dbReference>
<evidence type="ECO:0000256" key="8">
    <source>
        <dbReference type="SAM" id="MobiDB-lite"/>
    </source>
</evidence>
<dbReference type="AlphaFoldDB" id="A0A9P5MZI8"/>
<keyword evidence="5" id="KW-0457">Lysine biosynthesis</keyword>
<dbReference type="Gene3D" id="1.10.1870.10">
    <property type="entry name" value="Domain 3, Saccharopine reductase"/>
    <property type="match status" value="1"/>
</dbReference>
<dbReference type="GO" id="GO:0004753">
    <property type="term" value="F:saccharopine dehydrogenase activity"/>
    <property type="evidence" value="ECO:0007669"/>
    <property type="project" value="TreeGrafter"/>
</dbReference>
<gene>
    <name evidence="11" type="ORF">DFH94DRAFT_626991</name>
</gene>
<dbReference type="PANTHER" id="PTHR11133">
    <property type="entry name" value="SACCHAROPINE DEHYDROGENASE"/>
    <property type="match status" value="1"/>
</dbReference>
<dbReference type="Gene3D" id="3.30.360.10">
    <property type="entry name" value="Dihydrodipicolinate Reductase, domain 2"/>
    <property type="match status" value="1"/>
</dbReference>
<dbReference type="SUPFAM" id="SSF51735">
    <property type="entry name" value="NAD(P)-binding Rossmann-fold domains"/>
    <property type="match status" value="1"/>
</dbReference>
<feature type="compositionally biased region" description="Basic and acidic residues" evidence="8">
    <location>
        <begin position="475"/>
        <end position="489"/>
    </location>
</feature>
<evidence type="ECO:0000259" key="9">
    <source>
        <dbReference type="SMART" id="SM01002"/>
    </source>
</evidence>
<dbReference type="Gene3D" id="3.40.50.720">
    <property type="entry name" value="NAD(P)-binding Rossmann-like Domain"/>
    <property type="match status" value="4"/>
</dbReference>
<comment type="caution">
    <text evidence="11">The sequence shown here is derived from an EMBL/GenBank/DDBJ whole genome shotgun (WGS) entry which is preliminary data.</text>
</comment>
<evidence type="ECO:0000256" key="7">
    <source>
        <dbReference type="ARBA" id="ARBA00025744"/>
    </source>
</evidence>
<evidence type="ECO:0000313" key="11">
    <source>
        <dbReference type="EMBL" id="KAF8482660.1"/>
    </source>
</evidence>
<dbReference type="Pfam" id="PF01262">
    <property type="entry name" value="AlaDh_PNT_C"/>
    <property type="match status" value="1"/>
</dbReference>
<dbReference type="EMBL" id="WHVB01000005">
    <property type="protein sequence ID" value="KAF8482660.1"/>
    <property type="molecule type" value="Genomic_DNA"/>
</dbReference>
<evidence type="ECO:0000256" key="5">
    <source>
        <dbReference type="ARBA" id="ARBA00023154"/>
    </source>
</evidence>
<evidence type="ECO:0000256" key="1">
    <source>
        <dbReference type="ARBA" id="ARBA00004682"/>
    </source>
</evidence>
<keyword evidence="6" id="KW-0511">Multifunctional enzyme</keyword>
<dbReference type="SUPFAM" id="SSF52283">
    <property type="entry name" value="Formate/glycerate dehydrogenase catalytic domain-like"/>
    <property type="match status" value="1"/>
</dbReference>
<reference evidence="11" key="1">
    <citation type="submission" date="2019-10" db="EMBL/GenBank/DDBJ databases">
        <authorList>
            <consortium name="DOE Joint Genome Institute"/>
            <person name="Kuo A."/>
            <person name="Miyauchi S."/>
            <person name="Kiss E."/>
            <person name="Drula E."/>
            <person name="Kohler A."/>
            <person name="Sanchez-Garcia M."/>
            <person name="Andreopoulos B."/>
            <person name="Barry K.W."/>
            <person name="Bonito G."/>
            <person name="Buee M."/>
            <person name="Carver A."/>
            <person name="Chen C."/>
            <person name="Cichocki N."/>
            <person name="Clum A."/>
            <person name="Culley D."/>
            <person name="Crous P.W."/>
            <person name="Fauchery L."/>
            <person name="Girlanda M."/>
            <person name="Hayes R."/>
            <person name="Keri Z."/>
            <person name="LaButti K."/>
            <person name="Lipzen A."/>
            <person name="Lombard V."/>
            <person name="Magnuson J."/>
            <person name="Maillard F."/>
            <person name="Morin E."/>
            <person name="Murat C."/>
            <person name="Nolan M."/>
            <person name="Ohm R."/>
            <person name="Pangilinan J."/>
            <person name="Pereira M."/>
            <person name="Perotto S."/>
            <person name="Peter M."/>
            <person name="Riley R."/>
            <person name="Sitrit Y."/>
            <person name="Stielow B."/>
            <person name="Szollosi G."/>
            <person name="Zifcakova L."/>
            <person name="Stursova M."/>
            <person name="Spatafora J.W."/>
            <person name="Tedersoo L."/>
            <person name="Vaario L.-M."/>
            <person name="Yamada A."/>
            <person name="Yan M."/>
            <person name="Wang P."/>
            <person name="Xu J."/>
            <person name="Bruns T."/>
            <person name="Baldrian P."/>
            <person name="Vilgalys R."/>
            <person name="Henrissat B."/>
            <person name="Grigoriev I.V."/>
            <person name="Hibbett D."/>
            <person name="Nagy L.G."/>
            <person name="Martin F.M."/>
        </authorList>
    </citation>
    <scope>NUCLEOTIDE SEQUENCE</scope>
    <source>
        <strain evidence="11">Prilba</strain>
    </source>
</reference>
<dbReference type="InterPro" id="IPR007886">
    <property type="entry name" value="AlaDH/PNT_N"/>
</dbReference>
<dbReference type="InterPro" id="IPR032095">
    <property type="entry name" value="Sacchrp_dh-like_C"/>
</dbReference>
<dbReference type="GO" id="GO:0005737">
    <property type="term" value="C:cytoplasm"/>
    <property type="evidence" value="ECO:0007669"/>
    <property type="project" value="TreeGrafter"/>
</dbReference>
<dbReference type="SMART" id="SM01002">
    <property type="entry name" value="AlaDh_PNT_C"/>
    <property type="match status" value="1"/>
</dbReference>
<dbReference type="SUPFAM" id="SSF55347">
    <property type="entry name" value="Glyceraldehyde-3-phosphate dehydrogenase-like, C-terminal domain"/>
    <property type="match status" value="1"/>
</dbReference>
<evidence type="ECO:0000313" key="12">
    <source>
        <dbReference type="Proteomes" id="UP000759537"/>
    </source>
</evidence>
<dbReference type="InterPro" id="IPR036291">
    <property type="entry name" value="NAD(P)-bd_dom_sf"/>
</dbReference>
<dbReference type="InterPro" id="IPR007698">
    <property type="entry name" value="AlaDH/PNT_NAD(H)-bd"/>
</dbReference>
<feature type="domain" description="Alanine dehydrogenase/pyridine nucleotide transhydrogenase N-terminal" evidence="10">
    <location>
        <begin position="30"/>
        <end position="192"/>
    </location>
</feature>
<name>A0A9P5MZI8_9AGAM</name>
<keyword evidence="12" id="KW-1185">Reference proteome</keyword>
<dbReference type="Pfam" id="PF05222">
    <property type="entry name" value="AlaDh_PNT_N"/>
    <property type="match status" value="1"/>
</dbReference>
<dbReference type="FunFam" id="3.40.50.720:FF:000072">
    <property type="entry name" value="Saccharopine dehydrogenase [NADP(+), L-glutamate-forming]"/>
    <property type="match status" value="1"/>
</dbReference>
<keyword evidence="4" id="KW-0560">Oxidoreductase</keyword>
<evidence type="ECO:0000256" key="6">
    <source>
        <dbReference type="ARBA" id="ARBA00023268"/>
    </source>
</evidence>
<comment type="similarity">
    <text evidence="7">In the C-terminal section; belongs to the saccharopine dehydrogenase family.</text>
</comment>
<feature type="region of interest" description="Disordered" evidence="8">
    <location>
        <begin position="838"/>
        <end position="858"/>
    </location>
</feature>
<feature type="domain" description="Alanine dehydrogenase/pyridine nucleotide transhydrogenase NAD(H)-binding" evidence="9">
    <location>
        <begin position="239"/>
        <end position="405"/>
    </location>
</feature>
<dbReference type="Pfam" id="PF16653">
    <property type="entry name" value="Sacchrp_dh_C"/>
    <property type="match status" value="1"/>
</dbReference>
<dbReference type="CDD" id="cd12189">
    <property type="entry name" value="LKR_SDH_like"/>
    <property type="match status" value="1"/>
</dbReference>
<feature type="region of interest" description="Disordered" evidence="8">
    <location>
        <begin position="475"/>
        <end position="501"/>
    </location>
</feature>
<evidence type="ECO:0000256" key="4">
    <source>
        <dbReference type="ARBA" id="ARBA00023002"/>
    </source>
</evidence>
<keyword evidence="5" id="KW-0028">Amino-acid biosynthesis</keyword>
<evidence type="ECO:0000256" key="3">
    <source>
        <dbReference type="ARBA" id="ARBA00022857"/>
    </source>
</evidence>
<proteinExistence type="inferred from homology"/>
<dbReference type="GO" id="GO:0019878">
    <property type="term" value="P:lysine biosynthetic process via aminoadipic acid"/>
    <property type="evidence" value="ECO:0007669"/>
    <property type="project" value="TreeGrafter"/>
</dbReference>